<proteinExistence type="inferred from homology"/>
<reference evidence="7" key="1">
    <citation type="submission" date="2019-03" db="EMBL/GenBank/DDBJ databases">
        <title>Flavobacterium sp.</title>
        <authorList>
            <person name="Kim H."/>
        </authorList>
    </citation>
    <scope>NUCLEOTIDE SEQUENCE [LARGE SCALE GENOMIC DNA]</scope>
    <source>
        <strain evidence="7">GS13</strain>
    </source>
</reference>
<dbReference type="InterPro" id="IPR017850">
    <property type="entry name" value="Alkaline_phosphatase_core_sf"/>
</dbReference>
<dbReference type="KEGG" id="fnk:E1750_17195"/>
<dbReference type="AlphaFoldDB" id="A0A4P6YIW4"/>
<evidence type="ECO:0000256" key="2">
    <source>
        <dbReference type="ARBA" id="ARBA00022723"/>
    </source>
</evidence>
<dbReference type="GO" id="GO:0008484">
    <property type="term" value="F:sulfuric ester hydrolase activity"/>
    <property type="evidence" value="ECO:0007669"/>
    <property type="project" value="TreeGrafter"/>
</dbReference>
<organism evidence="6 7">
    <name type="scientific">Flavobacterium nackdongense</name>
    <dbReference type="NCBI Taxonomy" id="2547394"/>
    <lineage>
        <taxon>Bacteria</taxon>
        <taxon>Pseudomonadati</taxon>
        <taxon>Bacteroidota</taxon>
        <taxon>Flavobacteriia</taxon>
        <taxon>Flavobacteriales</taxon>
        <taxon>Flavobacteriaceae</taxon>
        <taxon>Flavobacterium</taxon>
    </lineage>
</organism>
<dbReference type="SUPFAM" id="SSF53649">
    <property type="entry name" value="Alkaline phosphatase-like"/>
    <property type="match status" value="1"/>
</dbReference>
<keyword evidence="3" id="KW-0378">Hydrolase</keyword>
<evidence type="ECO:0000256" key="3">
    <source>
        <dbReference type="ARBA" id="ARBA00022801"/>
    </source>
</evidence>
<dbReference type="CDD" id="cd16027">
    <property type="entry name" value="SGSH"/>
    <property type="match status" value="1"/>
</dbReference>
<evidence type="ECO:0000259" key="5">
    <source>
        <dbReference type="Pfam" id="PF00884"/>
    </source>
</evidence>
<gene>
    <name evidence="6" type="ORF">E1750_17195</name>
</gene>
<feature type="chain" id="PRO_5020252062" evidence="4">
    <location>
        <begin position="21"/>
        <end position="560"/>
    </location>
</feature>
<sequence length="560" mass="64305">MIKLRTLVFFFLSLGCFINAQEKKPNILWIVCEDISPTLSMYGDKTAKTPNLDKLATQSIIYQNAFATTGVCAPSRSAIITGMLPTSIGTMYMRTGNDVMSWGKRKYKEVATKGEGESKEAVLDLKGNTVREYSAVIPENIKCFTEYLRANGYYCTNNQKTDYQFAAPLSAWDENDPKAHWRNSPKGKPFFAVFNIGDTHESKLWLNNDLPLTVNPATVPVPPYFPDNEIARKDIARHYSNIEIMDKNVGFIIDELKKDGLYDNTIIFFYSDHGGPLPHQKREIYDYGLQAPLMIKGINQKNSQSSNRLISFTDLGPTVLSLANVKPPQDLDGKSFLGQYEVKPRKYVYGTSDRFDEFTDRIRSVRTEHYVYIKNYHPDFTKYKDVQYRKKVPLMVNMLELKAKNQLNDVQMAWFQTKEKEELYDVRKDPFSTNNLAAKPEYKAVLEELRLACSQQFDDKFDYAGLPESEMVSKMWPNNQQPKTEMPIYKIKDKTIALSCPTKGSSLSYIISDSKDEKYDLNSNWNLYTQPIQIASSKYIYVIANRIGFMDSEIKLIELQ</sequence>
<feature type="domain" description="Sulfatase N-terminal" evidence="5">
    <location>
        <begin position="25"/>
        <end position="325"/>
    </location>
</feature>
<dbReference type="RefSeq" id="WP_133277953.1">
    <property type="nucleotide sequence ID" value="NZ_CP037933.1"/>
</dbReference>
<dbReference type="EMBL" id="CP037933">
    <property type="protein sequence ID" value="QBN20453.1"/>
    <property type="molecule type" value="Genomic_DNA"/>
</dbReference>
<dbReference type="GO" id="GO:0005737">
    <property type="term" value="C:cytoplasm"/>
    <property type="evidence" value="ECO:0007669"/>
    <property type="project" value="TreeGrafter"/>
</dbReference>
<dbReference type="Proteomes" id="UP000291124">
    <property type="component" value="Chromosome"/>
</dbReference>
<dbReference type="OrthoDB" id="9789742at2"/>
<protein>
    <submittedName>
        <fullName evidence="6">Sulfatase</fullName>
    </submittedName>
</protein>
<dbReference type="PROSITE" id="PS00523">
    <property type="entry name" value="SULFATASE_1"/>
    <property type="match status" value="1"/>
</dbReference>
<dbReference type="PANTHER" id="PTHR45953">
    <property type="entry name" value="IDURONATE 2-SULFATASE"/>
    <property type="match status" value="1"/>
</dbReference>
<evidence type="ECO:0000313" key="6">
    <source>
        <dbReference type="EMBL" id="QBN20453.1"/>
    </source>
</evidence>
<keyword evidence="2" id="KW-0479">Metal-binding</keyword>
<dbReference type="PROSITE" id="PS51257">
    <property type="entry name" value="PROKAR_LIPOPROTEIN"/>
    <property type="match status" value="1"/>
</dbReference>
<evidence type="ECO:0000256" key="1">
    <source>
        <dbReference type="ARBA" id="ARBA00008779"/>
    </source>
</evidence>
<dbReference type="Pfam" id="PF00884">
    <property type="entry name" value="Sulfatase"/>
    <property type="match status" value="1"/>
</dbReference>
<evidence type="ECO:0000256" key="4">
    <source>
        <dbReference type="SAM" id="SignalP"/>
    </source>
</evidence>
<dbReference type="PANTHER" id="PTHR45953:SF1">
    <property type="entry name" value="IDURONATE 2-SULFATASE"/>
    <property type="match status" value="1"/>
</dbReference>
<comment type="similarity">
    <text evidence="1">Belongs to the sulfatase family.</text>
</comment>
<dbReference type="InterPro" id="IPR000917">
    <property type="entry name" value="Sulfatase_N"/>
</dbReference>
<keyword evidence="4" id="KW-0732">Signal</keyword>
<feature type="signal peptide" evidence="4">
    <location>
        <begin position="1"/>
        <end position="20"/>
    </location>
</feature>
<dbReference type="GO" id="GO:0046872">
    <property type="term" value="F:metal ion binding"/>
    <property type="evidence" value="ECO:0007669"/>
    <property type="project" value="UniProtKB-KW"/>
</dbReference>
<name>A0A4P6YIW4_9FLAO</name>
<accession>A0A4P6YIW4</accession>
<keyword evidence="7" id="KW-1185">Reference proteome</keyword>
<dbReference type="InterPro" id="IPR024607">
    <property type="entry name" value="Sulfatase_CS"/>
</dbReference>
<dbReference type="Gene3D" id="3.40.720.10">
    <property type="entry name" value="Alkaline Phosphatase, subunit A"/>
    <property type="match status" value="1"/>
</dbReference>
<evidence type="ECO:0000313" key="7">
    <source>
        <dbReference type="Proteomes" id="UP000291124"/>
    </source>
</evidence>